<dbReference type="CDD" id="cd09756">
    <property type="entry name" value="Cas5_I-E"/>
    <property type="match status" value="1"/>
</dbReference>
<sequence>MRDFLILKLHGPMQAWGEHTFEGLRPSANFPTRSGLLGLLGACLGIKRNDREQLQQLADSVGMAVRIDERHISRKDRTSRTLRVVKMIDYHTVKDAREDYRGLKKHDTIQTWREYLYDAEFTVALWNYPDATLDLSVLETAVKKPYFTPYLGRRSCPLTRPLFEERFESSNLLEAFKRIAPYVGTIYSEEKIGDRMKRVRDVPLINQPRQFAGRNLYIHGGGHVPE</sequence>
<dbReference type="NCBIfam" id="TIGR02593">
    <property type="entry name" value="CRISPR_cas5"/>
    <property type="match status" value="1"/>
</dbReference>
<dbReference type="Gene3D" id="3.30.70.2660">
    <property type="match status" value="1"/>
</dbReference>
<dbReference type="InterPro" id="IPR013422">
    <property type="entry name" value="CRISPR-assoc_prot_Cas5_N"/>
</dbReference>
<dbReference type="STRING" id="43775.SAMN04489760_13210"/>
<dbReference type="InterPro" id="IPR021124">
    <property type="entry name" value="CRISPR-assoc_prot_Cas5"/>
</dbReference>
<reference evidence="2 3" key="1">
    <citation type="submission" date="2016-10" db="EMBL/GenBank/DDBJ databases">
        <authorList>
            <person name="de Groot N.N."/>
        </authorList>
    </citation>
    <scope>NUCLEOTIDE SEQUENCE [LARGE SCALE GENOMIC DNA]</scope>
    <source>
        <strain evidence="2 3">DSM 8423</strain>
    </source>
</reference>
<dbReference type="GO" id="GO:0051607">
    <property type="term" value="P:defense response to virus"/>
    <property type="evidence" value="ECO:0007669"/>
    <property type="project" value="UniProtKB-KW"/>
</dbReference>
<evidence type="ECO:0000256" key="1">
    <source>
        <dbReference type="ARBA" id="ARBA00023118"/>
    </source>
</evidence>
<keyword evidence="3" id="KW-1185">Reference proteome</keyword>
<accession>A0A1H8AA38</accession>
<dbReference type="NCBIfam" id="TIGR01868">
    <property type="entry name" value="casD_Cas5e"/>
    <property type="match status" value="1"/>
</dbReference>
<dbReference type="Proteomes" id="UP000198744">
    <property type="component" value="Unassembled WGS sequence"/>
</dbReference>
<keyword evidence="1" id="KW-0051">Antiviral defense</keyword>
<dbReference type="Pfam" id="PF09704">
    <property type="entry name" value="Cas_Cas5d"/>
    <property type="match status" value="1"/>
</dbReference>
<evidence type="ECO:0000313" key="2">
    <source>
        <dbReference type="EMBL" id="SEM66784.1"/>
    </source>
</evidence>
<evidence type="ECO:0000313" key="3">
    <source>
        <dbReference type="Proteomes" id="UP000198744"/>
    </source>
</evidence>
<dbReference type="OrthoDB" id="5704083at2"/>
<name>A0A1H8AA38_9BACT</name>
<proteinExistence type="predicted"/>
<gene>
    <name evidence="2" type="ORF">SAMN04489760_13210</name>
</gene>
<dbReference type="InterPro" id="IPR010147">
    <property type="entry name" value="CRISPR-assoc_prot_CasD"/>
</dbReference>
<dbReference type="GO" id="GO:0043571">
    <property type="term" value="P:maintenance of CRISPR repeat elements"/>
    <property type="evidence" value="ECO:0007669"/>
    <property type="project" value="InterPro"/>
</dbReference>
<dbReference type="RefSeq" id="WP_093884547.1">
    <property type="nucleotide sequence ID" value="NZ_FOBS01000032.1"/>
</dbReference>
<protein>
    <submittedName>
        <fullName evidence="2">CRISPR-associated protein, Cas5e family</fullName>
    </submittedName>
</protein>
<dbReference type="EMBL" id="FOBS01000032">
    <property type="protein sequence ID" value="SEM66784.1"/>
    <property type="molecule type" value="Genomic_DNA"/>
</dbReference>
<dbReference type="GO" id="GO:0003723">
    <property type="term" value="F:RNA binding"/>
    <property type="evidence" value="ECO:0007669"/>
    <property type="project" value="InterPro"/>
</dbReference>
<dbReference type="AlphaFoldDB" id="A0A1H8AA38"/>
<organism evidence="2 3">
    <name type="scientific">Syntrophus gentianae</name>
    <dbReference type="NCBI Taxonomy" id="43775"/>
    <lineage>
        <taxon>Bacteria</taxon>
        <taxon>Pseudomonadati</taxon>
        <taxon>Thermodesulfobacteriota</taxon>
        <taxon>Syntrophia</taxon>
        <taxon>Syntrophales</taxon>
        <taxon>Syntrophaceae</taxon>
        <taxon>Syntrophus</taxon>
    </lineage>
</organism>